<name>Q5YL28_AERHY</name>
<proteinExistence type="predicted"/>
<dbReference type="EMBL" id="AY378290">
    <property type="protein sequence ID" value="AAR05361.1"/>
    <property type="molecule type" value="Genomic_DNA"/>
</dbReference>
<accession>Q5YL28</accession>
<sequence length="75" mass="8967">MAEIKMERWKRPWLFHSDKSDIDFIYCFASALFVLPILLENKALILNGLFLNVDVTIFHHHGDMKDGWIYKTEHF</sequence>
<organism evidence="1">
    <name type="scientific">Aeromonas hydrophila</name>
    <dbReference type="NCBI Taxonomy" id="644"/>
    <lineage>
        <taxon>Bacteria</taxon>
        <taxon>Pseudomonadati</taxon>
        <taxon>Pseudomonadota</taxon>
        <taxon>Gammaproteobacteria</taxon>
        <taxon>Aeromonadales</taxon>
        <taxon>Aeromonadaceae</taxon>
        <taxon>Aeromonas</taxon>
    </lineage>
</organism>
<protein>
    <submittedName>
        <fullName evidence="1">Uncharacterized protein</fullName>
    </submittedName>
</protein>
<reference evidence="1" key="1">
    <citation type="submission" date="2003-09" db="EMBL/GenBank/DDBJ databases">
        <title>Identification and characterization of novel virulence genes and their locations on the physical map of Aeromonas hydrophila PPD134/91.</title>
        <authorList>
            <person name="Yu H.B."/>
            <person name="Lau Y.L."/>
            <person name="Zhang Y.L."/>
            <person name="Tomas J.M."/>
            <person name="Leung K.Y."/>
        </authorList>
    </citation>
    <scope>NUCLEOTIDE SEQUENCE</scope>
    <source>
        <strain evidence="1">PPD134/91</strain>
    </source>
</reference>
<evidence type="ECO:0000313" key="1">
    <source>
        <dbReference type="EMBL" id="AAR05361.1"/>
    </source>
</evidence>
<dbReference type="AlphaFoldDB" id="Q5YL28"/>